<dbReference type="InterPro" id="IPR004446">
    <property type="entry name" value="Heptose_bisP_phosphatase"/>
</dbReference>
<dbReference type="SUPFAM" id="SSF56784">
    <property type="entry name" value="HAD-like"/>
    <property type="match status" value="1"/>
</dbReference>
<dbReference type="InterPro" id="IPR006549">
    <property type="entry name" value="HAD-SF_hydro_IIIA"/>
</dbReference>
<dbReference type="AlphaFoldDB" id="A0A2R5F2E0"/>
<dbReference type="InterPro" id="IPR036412">
    <property type="entry name" value="HAD-like_sf"/>
</dbReference>
<evidence type="ECO:0000256" key="4">
    <source>
        <dbReference type="ARBA" id="ARBA00022723"/>
    </source>
</evidence>
<dbReference type="EMBL" id="BDOQ01000001">
    <property type="protein sequence ID" value="GBG12605.1"/>
    <property type="molecule type" value="Genomic_DNA"/>
</dbReference>
<evidence type="ECO:0000256" key="3">
    <source>
        <dbReference type="ARBA" id="ARBA00022490"/>
    </source>
</evidence>
<dbReference type="NCBIfam" id="TIGR01662">
    <property type="entry name" value="HAD-SF-IIIA"/>
    <property type="match status" value="1"/>
</dbReference>
<comment type="similarity">
    <text evidence="2">Belongs to the GmhB family.</text>
</comment>
<dbReference type="InterPro" id="IPR023214">
    <property type="entry name" value="HAD_sf"/>
</dbReference>
<dbReference type="GO" id="GO:0005737">
    <property type="term" value="C:cytoplasm"/>
    <property type="evidence" value="ECO:0007669"/>
    <property type="project" value="UniProtKB-SubCell"/>
</dbReference>
<dbReference type="PANTHER" id="PTHR42891">
    <property type="entry name" value="D-GLYCERO-BETA-D-MANNO-HEPTOSE-1,7-BISPHOSPHATE 7-PHOSPHATASE"/>
    <property type="match status" value="1"/>
</dbReference>
<dbReference type="InterPro" id="IPR006543">
    <property type="entry name" value="Histidinol-phos"/>
</dbReference>
<name>A0A2R5F2E0_9PROT</name>
<dbReference type="Gene3D" id="3.40.50.1000">
    <property type="entry name" value="HAD superfamily/HAD-like"/>
    <property type="match status" value="1"/>
</dbReference>
<keyword evidence="4" id="KW-0479">Metal-binding</keyword>
<evidence type="ECO:0000256" key="1">
    <source>
        <dbReference type="ARBA" id="ARBA00004496"/>
    </source>
</evidence>
<gene>
    <name evidence="8" type="ORF">NMK_0136</name>
</gene>
<evidence type="ECO:0000313" key="8">
    <source>
        <dbReference type="EMBL" id="GBG12605.1"/>
    </source>
</evidence>
<dbReference type="GO" id="GO:0005975">
    <property type="term" value="P:carbohydrate metabolic process"/>
    <property type="evidence" value="ECO:0007669"/>
    <property type="project" value="InterPro"/>
</dbReference>
<dbReference type="GO" id="GO:0046872">
    <property type="term" value="F:metal ion binding"/>
    <property type="evidence" value="ECO:0007669"/>
    <property type="project" value="UniProtKB-KW"/>
</dbReference>
<dbReference type="GO" id="GO:0016791">
    <property type="term" value="F:phosphatase activity"/>
    <property type="evidence" value="ECO:0007669"/>
    <property type="project" value="InterPro"/>
</dbReference>
<evidence type="ECO:0000313" key="9">
    <source>
        <dbReference type="Proteomes" id="UP000245081"/>
    </source>
</evidence>
<keyword evidence="3" id="KW-0963">Cytoplasm</keyword>
<evidence type="ECO:0000256" key="5">
    <source>
        <dbReference type="ARBA" id="ARBA00022801"/>
    </source>
</evidence>
<keyword evidence="6" id="KW-0119">Carbohydrate metabolism</keyword>
<protein>
    <recommendedName>
        <fullName evidence="7">D,D-heptose 1,7-bisphosphate phosphatase</fullName>
    </recommendedName>
</protein>
<evidence type="ECO:0000256" key="6">
    <source>
        <dbReference type="ARBA" id="ARBA00023277"/>
    </source>
</evidence>
<dbReference type="NCBIfam" id="TIGR01656">
    <property type="entry name" value="Histidinol-ppas"/>
    <property type="match status" value="1"/>
</dbReference>
<comment type="subcellular location">
    <subcellularLocation>
        <location evidence="1">Cytoplasm</location>
    </subcellularLocation>
</comment>
<comment type="caution">
    <text evidence="8">The sequence shown here is derived from an EMBL/GenBank/DDBJ whole genome shotgun (WGS) entry which is preliminary data.</text>
</comment>
<evidence type="ECO:0000256" key="2">
    <source>
        <dbReference type="ARBA" id="ARBA00005628"/>
    </source>
</evidence>
<reference evidence="8 9" key="1">
    <citation type="journal article" date="2018" name="Environ. Microbiol.">
        <title>Isolation and genomic characterization of Novimethylophilus kurashikiensis gen. nov. sp. nov., a new lanthanide-dependent methylotrophic species of Methylophilaceae.</title>
        <authorList>
            <person name="Lv H."/>
            <person name="Sahin N."/>
            <person name="Tani A."/>
        </authorList>
    </citation>
    <scope>NUCLEOTIDE SEQUENCE [LARGE SCALE GENOMIC DNA]</scope>
    <source>
        <strain evidence="8 9">La2-4</strain>
    </source>
</reference>
<accession>A0A2R5F2E0</accession>
<proteinExistence type="inferred from homology"/>
<keyword evidence="9" id="KW-1185">Reference proteome</keyword>
<dbReference type="Pfam" id="PF13242">
    <property type="entry name" value="Hydrolase_like"/>
    <property type="match status" value="1"/>
</dbReference>
<dbReference type="CDD" id="cd07503">
    <property type="entry name" value="HAD_HisB-N"/>
    <property type="match status" value="1"/>
</dbReference>
<sequence>MKTTSAAMRKPSKAIFIDKDGTLIDDVPFNVDPRRITLMPGAGQGLRLFRKMGYQLYVVSNQPGVAFGYFEPSDLDAVSHCISALLHGEGVRINGYYYCPHHRAGSVAAYSRTCDCRKPEPGLLLRAAEEHHLDLVHSWMIGDILNDIEAGQRAGCKTVLIDNGHETEWEVSPLRMPHFTAANLLEAAQALAALPPARSERADVMIGAMR</sequence>
<organism evidence="8 9">
    <name type="scientific">Novimethylophilus kurashikiensis</name>
    <dbReference type="NCBI Taxonomy" id="1825523"/>
    <lineage>
        <taxon>Bacteria</taxon>
        <taxon>Pseudomonadati</taxon>
        <taxon>Pseudomonadota</taxon>
        <taxon>Betaproteobacteria</taxon>
        <taxon>Nitrosomonadales</taxon>
        <taxon>Methylophilaceae</taxon>
        <taxon>Novimethylophilus</taxon>
    </lineage>
</organism>
<dbReference type="PANTHER" id="PTHR42891:SF1">
    <property type="entry name" value="D-GLYCERO-BETA-D-MANNO-HEPTOSE-1,7-BISPHOSPHATE 7-PHOSPHATASE"/>
    <property type="match status" value="1"/>
</dbReference>
<evidence type="ECO:0000256" key="7">
    <source>
        <dbReference type="ARBA" id="ARBA00031828"/>
    </source>
</evidence>
<keyword evidence="5" id="KW-0378">Hydrolase</keyword>
<dbReference type="Proteomes" id="UP000245081">
    <property type="component" value="Unassembled WGS sequence"/>
</dbReference>